<dbReference type="AlphaFoldDB" id="A0ABD0V0F3"/>
<sequence length="83" mass="9444">MGRAQEKVLVLKAYFLFGFFPVLQTAQVLLFRLRVAYSLPQNSLLKCLDNQSWSSKVQMTGVPIILGIFLASETVIWFSQYLA</sequence>
<protein>
    <submittedName>
        <fullName evidence="2">Uncharacterized protein</fullName>
    </submittedName>
</protein>
<keyword evidence="1" id="KW-0812">Transmembrane</keyword>
<keyword evidence="1" id="KW-0472">Membrane</keyword>
<accession>A0ABD0V0F3</accession>
<dbReference type="Proteomes" id="UP001552299">
    <property type="component" value="Unassembled WGS sequence"/>
</dbReference>
<feature type="transmembrane region" description="Helical" evidence="1">
    <location>
        <begin position="57"/>
        <end position="78"/>
    </location>
</feature>
<name>A0ABD0V0F3_DENTH</name>
<evidence type="ECO:0000313" key="2">
    <source>
        <dbReference type="EMBL" id="KAL0916001.1"/>
    </source>
</evidence>
<organism evidence="2 3">
    <name type="scientific">Dendrobium thyrsiflorum</name>
    <name type="common">Pinecone-like raceme dendrobium</name>
    <name type="synonym">Orchid</name>
    <dbReference type="NCBI Taxonomy" id="117978"/>
    <lineage>
        <taxon>Eukaryota</taxon>
        <taxon>Viridiplantae</taxon>
        <taxon>Streptophyta</taxon>
        <taxon>Embryophyta</taxon>
        <taxon>Tracheophyta</taxon>
        <taxon>Spermatophyta</taxon>
        <taxon>Magnoliopsida</taxon>
        <taxon>Liliopsida</taxon>
        <taxon>Asparagales</taxon>
        <taxon>Orchidaceae</taxon>
        <taxon>Epidendroideae</taxon>
        <taxon>Malaxideae</taxon>
        <taxon>Dendrobiinae</taxon>
        <taxon>Dendrobium</taxon>
    </lineage>
</organism>
<proteinExistence type="predicted"/>
<feature type="transmembrane region" description="Helical" evidence="1">
    <location>
        <begin position="12"/>
        <end position="37"/>
    </location>
</feature>
<keyword evidence="1" id="KW-1133">Transmembrane helix</keyword>
<evidence type="ECO:0000313" key="3">
    <source>
        <dbReference type="Proteomes" id="UP001552299"/>
    </source>
</evidence>
<comment type="caution">
    <text evidence="2">The sequence shown here is derived from an EMBL/GenBank/DDBJ whole genome shotgun (WGS) entry which is preliminary data.</text>
</comment>
<evidence type="ECO:0000256" key="1">
    <source>
        <dbReference type="SAM" id="Phobius"/>
    </source>
</evidence>
<reference evidence="2 3" key="1">
    <citation type="journal article" date="2024" name="Plant Biotechnol. J.">
        <title>Dendrobium thyrsiflorum genome and its molecular insights into genes involved in important horticultural traits.</title>
        <authorList>
            <person name="Chen B."/>
            <person name="Wang J.Y."/>
            <person name="Zheng P.J."/>
            <person name="Li K.L."/>
            <person name="Liang Y.M."/>
            <person name="Chen X.F."/>
            <person name="Zhang C."/>
            <person name="Zhao X."/>
            <person name="He X."/>
            <person name="Zhang G.Q."/>
            <person name="Liu Z.J."/>
            <person name="Xu Q."/>
        </authorList>
    </citation>
    <scope>NUCLEOTIDE SEQUENCE [LARGE SCALE GENOMIC DNA]</scope>
    <source>
        <strain evidence="2">GZMU011</strain>
    </source>
</reference>
<dbReference type="EMBL" id="JANQDX010000011">
    <property type="protein sequence ID" value="KAL0916001.1"/>
    <property type="molecule type" value="Genomic_DNA"/>
</dbReference>
<gene>
    <name evidence="2" type="ORF">M5K25_013476</name>
</gene>
<keyword evidence="3" id="KW-1185">Reference proteome</keyword>